<accession>L8GLT6</accession>
<evidence type="ECO:0000256" key="1">
    <source>
        <dbReference type="SAM" id="MobiDB-lite"/>
    </source>
</evidence>
<name>L8GLT6_ACACF</name>
<dbReference type="RefSeq" id="XP_004335169.1">
    <property type="nucleotide sequence ID" value="XM_004335121.1"/>
</dbReference>
<keyword evidence="4" id="KW-1185">Reference proteome</keyword>
<reference evidence="3 4" key="1">
    <citation type="journal article" date="2013" name="Genome Biol.">
        <title>Genome of Acanthamoeba castellanii highlights extensive lateral gene transfer and early evolution of tyrosine kinase signaling.</title>
        <authorList>
            <person name="Clarke M."/>
            <person name="Lohan A.J."/>
            <person name="Liu B."/>
            <person name="Lagkouvardos I."/>
            <person name="Roy S."/>
            <person name="Zafar N."/>
            <person name="Bertelli C."/>
            <person name="Schilde C."/>
            <person name="Kianianmomeni A."/>
            <person name="Burglin T.R."/>
            <person name="Frech C."/>
            <person name="Turcotte B."/>
            <person name="Kopec K.O."/>
            <person name="Synnott J.M."/>
            <person name="Choo C."/>
            <person name="Paponov I."/>
            <person name="Finkler A."/>
            <person name="Soon Heng Tan C."/>
            <person name="Hutchins A.P."/>
            <person name="Weinmeier T."/>
            <person name="Rattei T."/>
            <person name="Chu J.S."/>
            <person name="Gimenez G."/>
            <person name="Irimia M."/>
            <person name="Rigden D.J."/>
            <person name="Fitzpatrick D.A."/>
            <person name="Lorenzo-Morales J."/>
            <person name="Bateman A."/>
            <person name="Chiu C.H."/>
            <person name="Tang P."/>
            <person name="Hegemann P."/>
            <person name="Fromm H."/>
            <person name="Raoult D."/>
            <person name="Greub G."/>
            <person name="Miranda-Saavedra D."/>
            <person name="Chen N."/>
            <person name="Nash P."/>
            <person name="Ginger M.L."/>
            <person name="Horn M."/>
            <person name="Schaap P."/>
            <person name="Caler L."/>
            <person name="Loftus B."/>
        </authorList>
    </citation>
    <scope>NUCLEOTIDE SEQUENCE [LARGE SCALE GENOMIC DNA]</scope>
    <source>
        <strain evidence="3 4">Neff</strain>
    </source>
</reference>
<proteinExistence type="predicted"/>
<feature type="region of interest" description="Disordered" evidence="1">
    <location>
        <begin position="1"/>
        <end position="37"/>
    </location>
</feature>
<sequence>MGRRQAVHAGAGGKAGDAKTTEVTTTGGASVQQQGEETAGVQEVINRFVTLDFLHKERQLSKKDAVALVAFVEHVVESCPENPSSPAFTPSLSPRRADAEKAFRRKAWEFLSQPRHARLLHRECADGLAACYISLSAHIPWKQLSRQILFMALNLLAAAVDEGPIEILELSKYWSEKKSDEKPQSRHQKKEALRVREDYLGATYGWNALERVDPNFTGGPIEILELSKYWSEKKSDEKPQRKEALRVREDYLGATYGWNALERVDPNFTGGTSGAGRWLMPILIFLILSNVVVFLWGNGYIHV</sequence>
<dbReference type="AlphaFoldDB" id="L8GLT6"/>
<dbReference type="Proteomes" id="UP000011083">
    <property type="component" value="Unassembled WGS sequence"/>
</dbReference>
<gene>
    <name evidence="3" type="ORF">ACA1_349670</name>
</gene>
<organism evidence="3 4">
    <name type="scientific">Acanthamoeba castellanii (strain ATCC 30010 / Neff)</name>
    <dbReference type="NCBI Taxonomy" id="1257118"/>
    <lineage>
        <taxon>Eukaryota</taxon>
        <taxon>Amoebozoa</taxon>
        <taxon>Discosea</taxon>
        <taxon>Longamoebia</taxon>
        <taxon>Centramoebida</taxon>
        <taxon>Acanthamoebidae</taxon>
        <taxon>Acanthamoeba</taxon>
    </lineage>
</organism>
<keyword evidence="2" id="KW-0812">Transmembrane</keyword>
<dbReference type="EMBL" id="KB008100">
    <property type="protein sequence ID" value="ELR13156.1"/>
    <property type="molecule type" value="Genomic_DNA"/>
</dbReference>
<evidence type="ECO:0000313" key="4">
    <source>
        <dbReference type="Proteomes" id="UP000011083"/>
    </source>
</evidence>
<dbReference type="VEuPathDB" id="AmoebaDB:ACA1_349670"/>
<keyword evidence="2" id="KW-0472">Membrane</keyword>
<dbReference type="KEGG" id="acan:ACA1_349670"/>
<evidence type="ECO:0000256" key="2">
    <source>
        <dbReference type="SAM" id="Phobius"/>
    </source>
</evidence>
<protein>
    <submittedName>
        <fullName evidence="3">Uncharacterized protein</fullName>
    </submittedName>
</protein>
<feature type="compositionally biased region" description="Polar residues" evidence="1">
    <location>
        <begin position="21"/>
        <end position="36"/>
    </location>
</feature>
<feature type="transmembrane region" description="Helical" evidence="2">
    <location>
        <begin position="278"/>
        <end position="297"/>
    </location>
</feature>
<keyword evidence="2" id="KW-1133">Transmembrane helix</keyword>
<evidence type="ECO:0000313" key="3">
    <source>
        <dbReference type="EMBL" id="ELR13156.1"/>
    </source>
</evidence>
<dbReference type="GeneID" id="14913681"/>